<evidence type="ECO:0000256" key="3">
    <source>
        <dbReference type="ARBA" id="ARBA00022989"/>
    </source>
</evidence>
<evidence type="ECO:0000256" key="2">
    <source>
        <dbReference type="ARBA" id="ARBA00022692"/>
    </source>
</evidence>
<dbReference type="InParanoid" id="A0A3P8VQ75"/>
<dbReference type="GO" id="GO:0016020">
    <property type="term" value="C:membrane"/>
    <property type="evidence" value="ECO:0007669"/>
    <property type="project" value="UniProtKB-SubCell"/>
</dbReference>
<comment type="subcellular location">
    <subcellularLocation>
        <location evidence="1">Membrane</location>
        <topology evidence="1">Multi-pass membrane protein</topology>
    </subcellularLocation>
</comment>
<dbReference type="PANTHER" id="PTHR34104:SF3">
    <property type="entry name" value="TRANSMEMBRANE PROTEIN 254"/>
    <property type="match status" value="1"/>
</dbReference>
<organism evidence="7 8">
    <name type="scientific">Cynoglossus semilaevis</name>
    <name type="common">Tongue sole</name>
    <dbReference type="NCBI Taxonomy" id="244447"/>
    <lineage>
        <taxon>Eukaryota</taxon>
        <taxon>Metazoa</taxon>
        <taxon>Chordata</taxon>
        <taxon>Craniata</taxon>
        <taxon>Vertebrata</taxon>
        <taxon>Euteleostomi</taxon>
        <taxon>Actinopterygii</taxon>
        <taxon>Neopterygii</taxon>
        <taxon>Teleostei</taxon>
        <taxon>Neoteleostei</taxon>
        <taxon>Acanthomorphata</taxon>
        <taxon>Carangaria</taxon>
        <taxon>Pleuronectiformes</taxon>
        <taxon>Pleuronectoidei</taxon>
        <taxon>Cynoglossidae</taxon>
        <taxon>Cynoglossinae</taxon>
        <taxon>Cynoglossus</taxon>
    </lineage>
</organism>
<proteinExistence type="predicted"/>
<reference evidence="7" key="3">
    <citation type="submission" date="2025-09" db="UniProtKB">
        <authorList>
            <consortium name="Ensembl"/>
        </authorList>
    </citation>
    <scope>IDENTIFICATION</scope>
</reference>
<keyword evidence="8" id="KW-1185">Reference proteome</keyword>
<keyword evidence="2 6" id="KW-0812">Transmembrane</keyword>
<dbReference type="STRING" id="244447.ENSCSEP00000016424"/>
<dbReference type="Proteomes" id="UP000265120">
    <property type="component" value="Chromosome 12"/>
</dbReference>
<reference evidence="7" key="2">
    <citation type="submission" date="2025-08" db="UniProtKB">
        <authorList>
            <consortium name="Ensembl"/>
        </authorList>
    </citation>
    <scope>IDENTIFICATION</scope>
</reference>
<keyword evidence="4 6" id="KW-0472">Membrane</keyword>
<name>A0A3P8VQ75_CYNSE</name>
<accession>A0A3P8VQ75</accession>
<feature type="transmembrane region" description="Helical" evidence="6">
    <location>
        <begin position="109"/>
        <end position="127"/>
    </location>
</feature>
<evidence type="ECO:0000256" key="4">
    <source>
        <dbReference type="ARBA" id="ARBA00023136"/>
    </source>
</evidence>
<protein>
    <recommendedName>
        <fullName evidence="5">Transmembrane protein 254</fullName>
    </recommendedName>
</protein>
<evidence type="ECO:0000313" key="8">
    <source>
        <dbReference type="Proteomes" id="UP000265120"/>
    </source>
</evidence>
<feature type="transmembrane region" description="Helical" evidence="6">
    <location>
        <begin position="21"/>
        <end position="48"/>
    </location>
</feature>
<evidence type="ECO:0000313" key="7">
    <source>
        <dbReference type="Ensembl" id="ENSCSEP00000016424.1"/>
    </source>
</evidence>
<dbReference type="InterPro" id="IPR028110">
    <property type="entry name" value="TMEM254"/>
</dbReference>
<evidence type="ECO:0000256" key="5">
    <source>
        <dbReference type="ARBA" id="ARBA00034834"/>
    </source>
</evidence>
<sequence length="137" mass="15936">MIIINLLTKKTLKRPDLKERNCIFCLLIYFFVCLTIQFILFLQCAVFLPEKVPFDQLGTFGAFSKHLADNYPGAMYKGWWAAWAVHAFEAFVARRLCSNKGINDPATRFLWFIQTFLFGFASLGLLLKYNPERPKQK</sequence>
<keyword evidence="3 6" id="KW-1133">Transmembrane helix</keyword>
<evidence type="ECO:0000256" key="1">
    <source>
        <dbReference type="ARBA" id="ARBA00004141"/>
    </source>
</evidence>
<dbReference type="Ensembl" id="ENSCSET00000016632.1">
    <property type="protein sequence ID" value="ENSCSEP00000016424.1"/>
    <property type="gene ID" value="ENSCSEG00000010559.1"/>
</dbReference>
<reference evidence="7 8" key="1">
    <citation type="journal article" date="2014" name="Nat. Genet.">
        <title>Whole-genome sequence of a flatfish provides insights into ZW sex chromosome evolution and adaptation to a benthic lifestyle.</title>
        <authorList>
            <person name="Chen S."/>
            <person name="Zhang G."/>
            <person name="Shao C."/>
            <person name="Huang Q."/>
            <person name="Liu G."/>
            <person name="Zhang P."/>
            <person name="Song W."/>
            <person name="An N."/>
            <person name="Chalopin D."/>
            <person name="Volff J.N."/>
            <person name="Hong Y."/>
            <person name="Li Q."/>
            <person name="Sha Z."/>
            <person name="Zhou H."/>
            <person name="Xie M."/>
            <person name="Yu Q."/>
            <person name="Liu Y."/>
            <person name="Xiang H."/>
            <person name="Wang N."/>
            <person name="Wu K."/>
            <person name="Yang C."/>
            <person name="Zhou Q."/>
            <person name="Liao X."/>
            <person name="Yang L."/>
            <person name="Hu Q."/>
            <person name="Zhang J."/>
            <person name="Meng L."/>
            <person name="Jin L."/>
            <person name="Tian Y."/>
            <person name="Lian J."/>
            <person name="Yang J."/>
            <person name="Miao G."/>
            <person name="Liu S."/>
            <person name="Liang Z."/>
            <person name="Yan F."/>
            <person name="Li Y."/>
            <person name="Sun B."/>
            <person name="Zhang H."/>
            <person name="Zhang J."/>
            <person name="Zhu Y."/>
            <person name="Du M."/>
            <person name="Zhao Y."/>
            <person name="Schartl M."/>
            <person name="Tang Q."/>
            <person name="Wang J."/>
        </authorList>
    </citation>
    <scope>NUCLEOTIDE SEQUENCE</scope>
</reference>
<dbReference type="GeneTree" id="ENSGT00390000016042"/>
<dbReference type="PANTHER" id="PTHR34104">
    <property type="entry name" value="TRANSMEMBRANE PROTEIN 254"/>
    <property type="match status" value="1"/>
</dbReference>
<dbReference type="AlphaFoldDB" id="A0A3P8VQ75"/>
<dbReference type="Pfam" id="PF14934">
    <property type="entry name" value="TMEM254"/>
    <property type="match status" value="1"/>
</dbReference>
<evidence type="ECO:0000256" key="6">
    <source>
        <dbReference type="SAM" id="Phobius"/>
    </source>
</evidence>